<gene>
    <name evidence="1" type="ORF">F0169_24910</name>
</gene>
<evidence type="ECO:0000313" key="2">
    <source>
        <dbReference type="Proteomes" id="UP000326112"/>
    </source>
</evidence>
<comment type="caution">
    <text evidence="1">The sequence shown here is derived from an EMBL/GenBank/DDBJ whole genome shotgun (WGS) entry which is preliminary data.</text>
</comment>
<reference evidence="1 2" key="1">
    <citation type="journal article" date="2020" name="Int. J. Syst. Evol. Microbiol.">
        <title>Pseudomonas kitaguniensis sp. nov., a pathogen causing bacterial rot of Welsh onion in Japan.</title>
        <authorList>
            <person name="Sawada H."/>
            <person name="Fujikawa T."/>
            <person name="Nishiwaki Y."/>
            <person name="Horita H."/>
        </authorList>
    </citation>
    <scope>NUCLEOTIDE SEQUENCE [LARGE SCALE GENOMIC DNA]</scope>
    <source>
        <strain evidence="1 2">MAFF 212408</strain>
    </source>
</reference>
<proteinExistence type="predicted"/>
<dbReference type="EMBL" id="VUAZ01000172">
    <property type="protein sequence ID" value="MPR05027.1"/>
    <property type="molecule type" value="Genomic_DNA"/>
</dbReference>
<organism evidence="1 2">
    <name type="scientific">Pseudomonas kitaguniensis</name>
    <dbReference type="NCBI Taxonomy" id="2607908"/>
    <lineage>
        <taxon>Bacteria</taxon>
        <taxon>Pseudomonadati</taxon>
        <taxon>Pseudomonadota</taxon>
        <taxon>Gammaproteobacteria</taxon>
        <taxon>Pseudomonadales</taxon>
        <taxon>Pseudomonadaceae</taxon>
        <taxon>Pseudomonas</taxon>
    </lineage>
</organism>
<dbReference type="Proteomes" id="UP000326112">
    <property type="component" value="Unassembled WGS sequence"/>
</dbReference>
<accession>A0A5N7KS77</accession>
<protein>
    <submittedName>
        <fullName evidence="1">Uncharacterized protein</fullName>
    </submittedName>
</protein>
<reference evidence="1 2" key="2">
    <citation type="journal article" date="2023" name="Plant Pathol.">
        <title>Dismantling and reorganizing Pseudomonas marginalis sensu#lato.</title>
        <authorList>
            <person name="Sawada H."/>
            <person name="Fujikawa T."/>
            <person name="Satou M."/>
        </authorList>
    </citation>
    <scope>NUCLEOTIDE SEQUENCE [LARGE SCALE GENOMIC DNA]</scope>
    <source>
        <strain evidence="1 2">MAFF 212408</strain>
    </source>
</reference>
<name>A0A5N7KS77_9PSED</name>
<sequence>MQIQCGSGLACDSGRSVNITVACAAVIAGKPAPTADITRVRDSGGSLGDHLATAPYACAPTRLR</sequence>
<keyword evidence="2" id="KW-1185">Reference proteome</keyword>
<evidence type="ECO:0000313" key="1">
    <source>
        <dbReference type="EMBL" id="MPR05027.1"/>
    </source>
</evidence>